<dbReference type="EMBL" id="PTJC01000006">
    <property type="protein sequence ID" value="PPK85878.1"/>
    <property type="molecule type" value="Genomic_DNA"/>
</dbReference>
<gene>
    <name evidence="1" type="ORF">CLV84_2789</name>
</gene>
<dbReference type="AlphaFoldDB" id="A0A2S6I3W7"/>
<sequence>MVLNQGADRNLGRPYLRINRTGRVLPLSQR</sequence>
<protein>
    <submittedName>
        <fullName evidence="1">Uncharacterized protein</fullName>
    </submittedName>
</protein>
<organism evidence="1 2">
    <name type="scientific">Neolewinella xylanilytica</name>
    <dbReference type="NCBI Taxonomy" id="1514080"/>
    <lineage>
        <taxon>Bacteria</taxon>
        <taxon>Pseudomonadati</taxon>
        <taxon>Bacteroidota</taxon>
        <taxon>Saprospiria</taxon>
        <taxon>Saprospirales</taxon>
        <taxon>Lewinellaceae</taxon>
        <taxon>Neolewinella</taxon>
    </lineage>
</organism>
<evidence type="ECO:0000313" key="2">
    <source>
        <dbReference type="Proteomes" id="UP000237662"/>
    </source>
</evidence>
<proteinExistence type="predicted"/>
<comment type="caution">
    <text evidence="1">The sequence shown here is derived from an EMBL/GenBank/DDBJ whole genome shotgun (WGS) entry which is preliminary data.</text>
</comment>
<reference evidence="1 2" key="1">
    <citation type="submission" date="2018-02" db="EMBL/GenBank/DDBJ databases">
        <title>Genomic Encyclopedia of Archaeal and Bacterial Type Strains, Phase II (KMG-II): from individual species to whole genera.</title>
        <authorList>
            <person name="Goeker M."/>
        </authorList>
    </citation>
    <scope>NUCLEOTIDE SEQUENCE [LARGE SCALE GENOMIC DNA]</scope>
    <source>
        <strain evidence="1 2">DSM 29526</strain>
    </source>
</reference>
<dbReference type="Proteomes" id="UP000237662">
    <property type="component" value="Unassembled WGS sequence"/>
</dbReference>
<name>A0A2S6I3W7_9BACT</name>
<keyword evidence="2" id="KW-1185">Reference proteome</keyword>
<accession>A0A2S6I3W7</accession>
<evidence type="ECO:0000313" key="1">
    <source>
        <dbReference type="EMBL" id="PPK85878.1"/>
    </source>
</evidence>